<dbReference type="SUPFAM" id="SSF52540">
    <property type="entry name" value="P-loop containing nucleoside triphosphate hydrolases"/>
    <property type="match status" value="1"/>
</dbReference>
<accession>I3CJH2</accession>
<evidence type="ECO:0000313" key="2">
    <source>
        <dbReference type="EMBL" id="EIJ43765.1"/>
    </source>
</evidence>
<evidence type="ECO:0000313" key="3">
    <source>
        <dbReference type="Proteomes" id="UP000005744"/>
    </source>
</evidence>
<evidence type="ECO:0000256" key="1">
    <source>
        <dbReference type="SAM" id="MobiDB-lite"/>
    </source>
</evidence>
<dbReference type="Gene3D" id="3.40.50.300">
    <property type="entry name" value="P-loop containing nucleotide triphosphate hydrolases"/>
    <property type="match status" value="1"/>
</dbReference>
<dbReference type="RefSeq" id="WP_002691234.1">
    <property type="nucleotide sequence ID" value="NZ_JH600070.1"/>
</dbReference>
<reference evidence="2 3" key="1">
    <citation type="submission" date="2011-11" db="EMBL/GenBank/DDBJ databases">
        <title>Improved High-Quality Draft sequence of Beggiatoa alba B18lD.</title>
        <authorList>
            <consortium name="US DOE Joint Genome Institute"/>
            <person name="Lucas S."/>
            <person name="Han J."/>
            <person name="Lapidus A."/>
            <person name="Cheng J.-F."/>
            <person name="Goodwin L."/>
            <person name="Pitluck S."/>
            <person name="Peters L."/>
            <person name="Mikhailova N."/>
            <person name="Held B."/>
            <person name="Detter J.C."/>
            <person name="Han C."/>
            <person name="Tapia R."/>
            <person name="Land M."/>
            <person name="Hauser L."/>
            <person name="Kyrpides N."/>
            <person name="Ivanova N."/>
            <person name="Pagani I."/>
            <person name="Samuel K."/>
            <person name="Teske A."/>
            <person name="Mueller J."/>
            <person name="Woyke T."/>
        </authorList>
    </citation>
    <scope>NUCLEOTIDE SEQUENCE [LARGE SCALE GENOMIC DNA]</scope>
    <source>
        <strain evidence="2 3">B18LD</strain>
    </source>
</reference>
<dbReference type="Proteomes" id="UP000005744">
    <property type="component" value="Unassembled WGS sequence"/>
</dbReference>
<protein>
    <submittedName>
        <fullName evidence="2">Uncharacterized protein</fullName>
    </submittedName>
</protein>
<feature type="region of interest" description="Disordered" evidence="1">
    <location>
        <begin position="319"/>
        <end position="339"/>
    </location>
</feature>
<organism evidence="2 3">
    <name type="scientific">Beggiatoa alba B18LD</name>
    <dbReference type="NCBI Taxonomy" id="395493"/>
    <lineage>
        <taxon>Bacteria</taxon>
        <taxon>Pseudomonadati</taxon>
        <taxon>Pseudomonadota</taxon>
        <taxon>Gammaproteobacteria</taxon>
        <taxon>Thiotrichales</taxon>
        <taxon>Thiotrichaceae</taxon>
        <taxon>Beggiatoa</taxon>
    </lineage>
</organism>
<gene>
    <name evidence="2" type="ORF">BegalDRAFT_2937</name>
</gene>
<name>I3CJH2_9GAMM</name>
<dbReference type="OrthoDB" id="5625664at2"/>
<dbReference type="eggNOG" id="ENOG5032X5E">
    <property type="taxonomic scope" value="Bacteria"/>
</dbReference>
<dbReference type="HOGENOM" id="CLU_818003_0_0_6"/>
<dbReference type="AlphaFoldDB" id="I3CJH2"/>
<sequence length="339" mass="39668">MTEPYAHCLRPQFTEQLLTTLHRKGKNGLALNLVGESGLGKGRLLADIKRCRLDNTQVLLADMAVYKDNYDRLIMHLWQQIQPCYKGDKQVAVELWDIVRLFEKTDNYLVILLMNFDQLLNNPTLDKKYKLKFFDNLNTLRQHTNMMLICVTHRPHYLSNVFLEGEFYRQSWLNLQEMTLPALTRQEIITELVKRQKLVLTVPETMALLQVIENHSQPYALLEYIARKLSVRQDKHLTINERVKKWESQFNELAGISYWKKFYDGIQSTFSTVKSYFVNQWLKLKQKRWRPSPIIESPIIPFVSANDALKQQFGDKIVKSPTQAEKVDTDLPPPSLPSS</sequence>
<keyword evidence="3" id="KW-1185">Reference proteome</keyword>
<dbReference type="InterPro" id="IPR027417">
    <property type="entry name" value="P-loop_NTPase"/>
</dbReference>
<proteinExistence type="predicted"/>
<dbReference type="EMBL" id="JH600070">
    <property type="protein sequence ID" value="EIJ43765.1"/>
    <property type="molecule type" value="Genomic_DNA"/>
</dbReference>